<evidence type="ECO:0000256" key="1">
    <source>
        <dbReference type="SAM" id="Phobius"/>
    </source>
</evidence>
<dbReference type="PATRIC" id="fig|889306.3.peg.1860"/>
<organism evidence="2 3">
    <name type="scientific">Jeotgalibacillus soli</name>
    <dbReference type="NCBI Taxonomy" id="889306"/>
    <lineage>
        <taxon>Bacteria</taxon>
        <taxon>Bacillati</taxon>
        <taxon>Bacillota</taxon>
        <taxon>Bacilli</taxon>
        <taxon>Bacillales</taxon>
        <taxon>Caryophanaceae</taxon>
        <taxon>Jeotgalibacillus</taxon>
    </lineage>
</organism>
<dbReference type="STRING" id="889306.KP78_18460"/>
<keyword evidence="1" id="KW-1133">Transmembrane helix</keyword>
<feature type="transmembrane region" description="Helical" evidence="1">
    <location>
        <begin position="12"/>
        <end position="33"/>
    </location>
</feature>
<dbReference type="Proteomes" id="UP000031938">
    <property type="component" value="Unassembled WGS sequence"/>
</dbReference>
<dbReference type="AlphaFoldDB" id="A0A0C2VRV4"/>
<dbReference type="EMBL" id="JXRP01000016">
    <property type="protein sequence ID" value="KIL46728.1"/>
    <property type="molecule type" value="Genomic_DNA"/>
</dbReference>
<keyword evidence="3" id="KW-1185">Reference proteome</keyword>
<comment type="caution">
    <text evidence="2">The sequence shown here is derived from an EMBL/GenBank/DDBJ whole genome shotgun (WGS) entry which is preliminary data.</text>
</comment>
<sequence length="39" mass="4485">MSTFLGLSLSNWMIWVSMAGFIGGYFIITEVITKREEKK</sequence>
<reference evidence="2 3" key="1">
    <citation type="submission" date="2015-01" db="EMBL/GenBank/DDBJ databases">
        <title>Genome sequencing of Jeotgalibacillus soli.</title>
        <authorList>
            <person name="Goh K.M."/>
            <person name="Chan K.-G."/>
            <person name="Yaakop A.S."/>
            <person name="Ee R."/>
            <person name="Gan H.M."/>
            <person name="Chan C.S."/>
        </authorList>
    </citation>
    <scope>NUCLEOTIDE SEQUENCE [LARGE SCALE GENOMIC DNA]</scope>
    <source>
        <strain evidence="2 3">P9</strain>
    </source>
</reference>
<keyword evidence="1" id="KW-0472">Membrane</keyword>
<keyword evidence="1" id="KW-0812">Transmembrane</keyword>
<evidence type="ECO:0000313" key="2">
    <source>
        <dbReference type="EMBL" id="KIL46728.1"/>
    </source>
</evidence>
<name>A0A0C2VRV4_9BACL</name>
<protein>
    <submittedName>
        <fullName evidence="2">Uncharacterized protein</fullName>
    </submittedName>
</protein>
<evidence type="ECO:0000313" key="3">
    <source>
        <dbReference type="Proteomes" id="UP000031938"/>
    </source>
</evidence>
<gene>
    <name evidence="2" type="ORF">KP78_18460</name>
</gene>
<proteinExistence type="predicted"/>
<accession>A0A0C2VRV4</accession>